<dbReference type="OrthoDB" id="583073at2"/>
<gene>
    <name evidence="2" type="ORF">PL9214640428</name>
</gene>
<dbReference type="AlphaFoldDB" id="A0A1J1LPB5"/>
<accession>A0A1J1LPB5</accession>
<proteinExistence type="predicted"/>
<reference evidence="3" key="1">
    <citation type="submission" date="2015-10" db="EMBL/GenBank/DDBJ databases">
        <authorList>
            <person name="Regsiter A."/>
            <person name="william w."/>
        </authorList>
    </citation>
    <scope>NUCLEOTIDE SEQUENCE [LARGE SCALE GENOMIC DNA]</scope>
</reference>
<feature type="coiled-coil region" evidence="1">
    <location>
        <begin position="22"/>
        <end position="49"/>
    </location>
</feature>
<evidence type="ECO:0000313" key="3">
    <source>
        <dbReference type="Proteomes" id="UP000184315"/>
    </source>
</evidence>
<evidence type="ECO:0000256" key="1">
    <source>
        <dbReference type="SAM" id="Coils"/>
    </source>
</evidence>
<keyword evidence="1" id="KW-0175">Coiled coil</keyword>
<dbReference type="RefSeq" id="WP_072720920.1">
    <property type="nucleotide sequence ID" value="NZ_LN889812.1"/>
</dbReference>
<evidence type="ECO:0000313" key="2">
    <source>
        <dbReference type="EMBL" id="CUR34421.1"/>
    </source>
</evidence>
<organism evidence="2 3">
    <name type="scientific">Planktothrix tepida PCC 9214</name>
    <dbReference type="NCBI Taxonomy" id="671072"/>
    <lineage>
        <taxon>Bacteria</taxon>
        <taxon>Bacillati</taxon>
        <taxon>Cyanobacteriota</taxon>
        <taxon>Cyanophyceae</taxon>
        <taxon>Oscillatoriophycideae</taxon>
        <taxon>Oscillatoriales</taxon>
        <taxon>Microcoleaceae</taxon>
        <taxon>Planktothrix</taxon>
    </lineage>
</organism>
<sequence>MTMQDKARELLVQERQHQEHVQETMRNRAAEEENLIEQTHEQARELLIQERLHDDHLHEAMLSRASEQIS</sequence>
<dbReference type="EMBL" id="CZDF01000171">
    <property type="protein sequence ID" value="CUR34421.1"/>
    <property type="molecule type" value="Genomic_DNA"/>
</dbReference>
<protein>
    <submittedName>
        <fullName evidence="2">Uncharacterized protein</fullName>
    </submittedName>
</protein>
<keyword evidence="3" id="KW-1185">Reference proteome</keyword>
<dbReference type="Proteomes" id="UP000184315">
    <property type="component" value="Unassembled WGS sequence"/>
</dbReference>
<name>A0A1J1LPB5_9CYAN</name>